<feature type="compositionally biased region" description="Polar residues" evidence="4">
    <location>
        <begin position="1"/>
        <end position="10"/>
    </location>
</feature>
<feature type="repeat" description="WD" evidence="3">
    <location>
        <begin position="967"/>
        <end position="1008"/>
    </location>
</feature>
<dbReference type="InterPro" id="IPR015943">
    <property type="entry name" value="WD40/YVTN_repeat-like_dom_sf"/>
</dbReference>
<dbReference type="Gene3D" id="1.25.40.370">
    <property type="match status" value="1"/>
</dbReference>
<dbReference type="InterPro" id="IPR057588">
    <property type="entry name" value="NWD1/2-like_WH"/>
</dbReference>
<dbReference type="InterPro" id="IPR025139">
    <property type="entry name" value="DUF4062"/>
</dbReference>
<gene>
    <name evidence="8" type="ORF">pdam_00013884</name>
</gene>
<feature type="domain" description="NWD1/2-like winged helix-turn-helix" evidence="7">
    <location>
        <begin position="668"/>
        <end position="783"/>
    </location>
</feature>
<proteinExistence type="predicted"/>
<accession>A0A3M6UM05</accession>
<dbReference type="EMBL" id="RCHS01001270">
    <property type="protein sequence ID" value="RMX54388.1"/>
    <property type="molecule type" value="Genomic_DNA"/>
</dbReference>
<dbReference type="Gene3D" id="2.130.10.10">
    <property type="entry name" value="YVTN repeat-like/Quinoprotein amine dehydrogenase"/>
    <property type="match status" value="3"/>
</dbReference>
<comment type="caution">
    <text evidence="8">The sequence shown here is derived from an EMBL/GenBank/DDBJ whole genome shotgun (WGS) entry which is preliminary data.</text>
</comment>
<dbReference type="Gene3D" id="3.40.50.300">
    <property type="entry name" value="P-loop containing nucleotide triphosphate hydrolases"/>
    <property type="match status" value="1"/>
</dbReference>
<dbReference type="PROSITE" id="PS00678">
    <property type="entry name" value="WD_REPEATS_1"/>
    <property type="match status" value="2"/>
</dbReference>
<feature type="compositionally biased region" description="Polar residues" evidence="4">
    <location>
        <begin position="17"/>
        <end position="36"/>
    </location>
</feature>
<feature type="compositionally biased region" description="Low complexity" evidence="4">
    <location>
        <begin position="48"/>
        <end position="62"/>
    </location>
</feature>
<feature type="domain" description="NACHT" evidence="5">
    <location>
        <begin position="451"/>
        <end position="618"/>
    </location>
</feature>
<dbReference type="InterPro" id="IPR007111">
    <property type="entry name" value="NACHT_NTPase"/>
</dbReference>
<feature type="region of interest" description="Disordered" evidence="4">
    <location>
        <begin position="1"/>
        <end position="63"/>
    </location>
</feature>
<dbReference type="SUPFAM" id="SSF50998">
    <property type="entry name" value="Quinoprotein alcohol dehydrogenase-like"/>
    <property type="match status" value="2"/>
</dbReference>
<dbReference type="InterPro" id="IPR027417">
    <property type="entry name" value="P-loop_NTPase"/>
</dbReference>
<dbReference type="InterPro" id="IPR011047">
    <property type="entry name" value="Quinoprotein_ADH-like_sf"/>
</dbReference>
<dbReference type="PANTHER" id="PTHR19871">
    <property type="entry name" value="BETA TRANSDUCIN-RELATED PROTEIN"/>
    <property type="match status" value="1"/>
</dbReference>
<dbReference type="SMART" id="SM00320">
    <property type="entry name" value="WD40"/>
    <property type="match status" value="6"/>
</dbReference>
<dbReference type="Pfam" id="PF13271">
    <property type="entry name" value="DUF4062"/>
    <property type="match status" value="1"/>
</dbReference>
<keyword evidence="2" id="KW-0677">Repeat</keyword>
<keyword evidence="1 3" id="KW-0853">WD repeat</keyword>
<feature type="domain" description="DUF4062" evidence="6">
    <location>
        <begin position="93"/>
        <end position="179"/>
    </location>
</feature>
<dbReference type="Proteomes" id="UP000275408">
    <property type="component" value="Unassembled WGS sequence"/>
</dbReference>
<dbReference type="OrthoDB" id="2325716at2759"/>
<evidence type="ECO:0000256" key="3">
    <source>
        <dbReference type="PROSITE-ProRule" id="PRU00221"/>
    </source>
</evidence>
<evidence type="ECO:0000313" key="8">
    <source>
        <dbReference type="EMBL" id="RMX54388.1"/>
    </source>
</evidence>
<dbReference type="Pfam" id="PF25469">
    <property type="entry name" value="WHD_NWD1"/>
    <property type="match status" value="1"/>
</dbReference>
<evidence type="ECO:0000256" key="1">
    <source>
        <dbReference type="ARBA" id="ARBA00022574"/>
    </source>
</evidence>
<evidence type="ECO:0000313" key="9">
    <source>
        <dbReference type="Proteomes" id="UP000275408"/>
    </source>
</evidence>
<dbReference type="Pfam" id="PF00400">
    <property type="entry name" value="WD40"/>
    <property type="match status" value="1"/>
</dbReference>
<dbReference type="STRING" id="46731.A0A3M6UM05"/>
<dbReference type="Pfam" id="PF05729">
    <property type="entry name" value="NACHT"/>
    <property type="match status" value="1"/>
</dbReference>
<dbReference type="OMA" id="WINRNIQ"/>
<reference evidence="8 9" key="1">
    <citation type="journal article" date="2018" name="Sci. Rep.">
        <title>Comparative analysis of the Pocillopora damicornis genome highlights role of immune system in coral evolution.</title>
        <authorList>
            <person name="Cunning R."/>
            <person name="Bay R.A."/>
            <person name="Gillette P."/>
            <person name="Baker A.C."/>
            <person name="Traylor-Knowles N."/>
        </authorList>
    </citation>
    <scope>NUCLEOTIDE SEQUENCE [LARGE SCALE GENOMIC DNA]</scope>
    <source>
        <strain evidence="8">RSMAS</strain>
        <tissue evidence="8">Whole animal</tissue>
    </source>
</reference>
<protein>
    <submittedName>
        <fullName evidence="8">Uncharacterized protein</fullName>
    </submittedName>
</protein>
<dbReference type="PROSITE" id="PS50082">
    <property type="entry name" value="WD_REPEATS_2"/>
    <property type="match status" value="2"/>
</dbReference>
<evidence type="ECO:0000259" key="7">
    <source>
        <dbReference type="Pfam" id="PF25469"/>
    </source>
</evidence>
<evidence type="ECO:0000259" key="5">
    <source>
        <dbReference type="Pfam" id="PF05729"/>
    </source>
</evidence>
<dbReference type="InterPro" id="IPR052752">
    <property type="entry name" value="NACHT-WD_repeat"/>
</dbReference>
<evidence type="ECO:0000256" key="4">
    <source>
        <dbReference type="SAM" id="MobiDB-lite"/>
    </source>
</evidence>
<dbReference type="SUPFAM" id="SSF52540">
    <property type="entry name" value="P-loop containing nucleoside triphosphate hydrolases"/>
    <property type="match status" value="1"/>
</dbReference>
<dbReference type="PANTHER" id="PTHR19871:SF14">
    <property type="entry name" value="DUF4062 DOMAIN-CONTAINING PROTEIN"/>
    <property type="match status" value="1"/>
</dbReference>
<organism evidence="8 9">
    <name type="scientific">Pocillopora damicornis</name>
    <name type="common">Cauliflower coral</name>
    <name type="synonym">Millepora damicornis</name>
    <dbReference type="NCBI Taxonomy" id="46731"/>
    <lineage>
        <taxon>Eukaryota</taxon>
        <taxon>Metazoa</taxon>
        <taxon>Cnidaria</taxon>
        <taxon>Anthozoa</taxon>
        <taxon>Hexacorallia</taxon>
        <taxon>Scleractinia</taxon>
        <taxon>Astrocoeniina</taxon>
        <taxon>Pocilloporidae</taxon>
        <taxon>Pocillopora</taxon>
    </lineage>
</organism>
<sequence length="1673" mass="189027">MGAACSSSLKQIKHKNASPSSTRASNDSGRKTNAMSILSPGSVIFDPTSSESRASSAATRSTLHQSPELLARYKRVMSGDLEQSLTARAKIIRIFTSSTFTDMAAERNALMERIYPKLKEFAQEKGYEFQVVDMRWGVRDESTDDHSTLELCLKELKACQDLSTGPNFMAFLGQKYGFRPIPSKIPLKEFEELLSQMKDKEEKALLEKWFKCDMNAVPPMYVLQPISYHIPNSLCHDADQRKVALQNWSQVFSQIQDILRREAKKLHGAASIGELHKYFMSVTESEIRSGVLCGPNPDENCLWINRNIQDLEYNLQSENAHYFIDIKYDTKEIDTDAQEMLQHLKDVVTLAVPALNIRRFEVDWNSEGISPSTIPEHEEYINNLCREVEYLMKEKIIHSINKRIREDVSDPLYEEVVQHLKFCQTKCETFYGRKEILDRCKAYLQDDRCDPLVIHGQSGCGKTSVVSMAAKEVWNCFSQSNIVIRYIGTTPNSSQVRLLLYSVCQQICFIYGRDPTKIRQDMKELQEDFITCLSFANSDEPLFVLLDSLDQFGPEDNARQLNWLPTVLPGHVKLVVSTLPDGQYECFPILESLLKEENFIEVPKLPEEDAFQILSNWLNGGGRILSSNQEVIVKESLQKCSLPIFIRVAFDEALRWKSYSSPSETVLQDTVRGAVNALFERIELQHGRVLVRQALAYITAAKSGLTVTEIEDLLSCDDRVLDDVYQYWTPPIRRIPPLLWVRIRSDLAGYLVDRGADGASVITWYHRQFIEAARARYLSEEEEWTFTHQALGEYFLGVWANGKRKPYQTSKGQVLEADRFVSHQPWTFEGNKESKNFNFRKINELPYHLVLCNNVEALKREVLCNFTFLLTCLESSSLRDLMDDFDFALEKIVDDDIQLVKETLQLSTFALLQHPAQLATQLLGRIKTSESNYVKALLDQARHPWQPCLLPTSVCLTSPGGPLVHSMPGQLKPSSAINASADGKLIASASVDTTCSVWDIKSGRLIRTLEGVGDDVWFVTITPDNSTVVTSKPGSISAWRLSTGQRVFLLEKLTVVTPICVFKGYNTVVLVTIFNQHIKLFDLHTGNQIKEIYDDMLPKESAMSLPVILCSLDDHNVLYTSRGTLSGVASSRSWISAANLDTGKVEVKMQIGPGFTVQFIGVTAFDTLLLVMCEGEPDSRKGSAVKTKFFILELWNVSKKVLIRKLVDLSEKVRCYALSSDKSKALTLGNSRFLPNANVFRAELKVFDLESGDITAQMLTYPSTIHLVEFVDFNHVITASRDKIVRLWDLERNVSSPEDENDEEGEVEVVSVFGYQAICWEKNGVRLIDFQEGNFIQFINGIQPQVVCVSDSEVILVSSGKIYLFDMNERQFIHQFDGDTCQGGLPNSCFVYKQTQVIAISGDQRSLCVFDISDGKRIDQLECEHIRRLVHSQDGEICVSGHSVVNDDEARSWYSYSVWDMNEKTCIQIITLEESQADFSEMQLAADGNLLSDIVYNLATQLYSAVVYEVHTGRLLFKSKTEHHVHSVAIIAETRTLILGLFDGTMELYDVGKGTCVQRLKHAHLGAIHRIYTTNDGSVAMTTAGGLDSKDRSIRFWRLCKSKLTLFTVFTPDAKVSSMNLSGDGQLVALEVTEVVPFVLVRGTQREVNRFSDLDRFTCNYIVDLADLKVLHT</sequence>
<evidence type="ECO:0000259" key="6">
    <source>
        <dbReference type="Pfam" id="PF13271"/>
    </source>
</evidence>
<dbReference type="InterPro" id="IPR019775">
    <property type="entry name" value="WD40_repeat_CS"/>
</dbReference>
<feature type="repeat" description="WD" evidence="3">
    <location>
        <begin position="1276"/>
        <end position="1291"/>
    </location>
</feature>
<name>A0A3M6UM05_POCDA</name>
<evidence type="ECO:0000256" key="2">
    <source>
        <dbReference type="ARBA" id="ARBA00022737"/>
    </source>
</evidence>
<dbReference type="InterPro" id="IPR001680">
    <property type="entry name" value="WD40_rpt"/>
</dbReference>
<keyword evidence="9" id="KW-1185">Reference proteome</keyword>